<name>A0ABU3QZ58_9GAMM</name>
<dbReference type="RefSeq" id="WP_315946413.1">
    <property type="nucleotide sequence ID" value="NZ_JAWCUA010000007.1"/>
</dbReference>
<dbReference type="InterPro" id="IPR015018">
    <property type="entry name" value="DUF1905"/>
</dbReference>
<keyword evidence="2" id="KW-1185">Reference proteome</keyword>
<comment type="caution">
    <text evidence="1">The sequence shown here is derived from an EMBL/GenBank/DDBJ whole genome shotgun (WGS) entry which is preliminary data.</text>
</comment>
<accession>A0ABU3QZ58</accession>
<dbReference type="Gene3D" id="2.40.30.100">
    <property type="entry name" value="AF2212/PG0164-like"/>
    <property type="match status" value="1"/>
</dbReference>
<reference evidence="1 2" key="1">
    <citation type="submission" date="2023-10" db="EMBL/GenBank/DDBJ databases">
        <title>Psychrosphaera aquimaarina strain SW33 isolated from seawater.</title>
        <authorList>
            <person name="Bayburt H."/>
            <person name="Kim J.M."/>
            <person name="Choi B.J."/>
            <person name="Jeon C.O."/>
        </authorList>
    </citation>
    <scope>NUCLEOTIDE SEQUENCE [LARGE SCALE GENOMIC DNA]</scope>
    <source>
        <strain evidence="1 2">KCTC 52743</strain>
    </source>
</reference>
<dbReference type="Proteomes" id="UP001257914">
    <property type="component" value="Unassembled WGS sequence"/>
</dbReference>
<dbReference type="InterPro" id="IPR037079">
    <property type="entry name" value="AF2212/PG0164-like_sf"/>
</dbReference>
<evidence type="ECO:0000313" key="2">
    <source>
        <dbReference type="Proteomes" id="UP001257914"/>
    </source>
</evidence>
<evidence type="ECO:0000313" key="1">
    <source>
        <dbReference type="EMBL" id="MDU0112702.1"/>
    </source>
</evidence>
<protein>
    <submittedName>
        <fullName evidence="1">YdeI/OmpD-associated family protein</fullName>
    </submittedName>
</protein>
<dbReference type="SUPFAM" id="SSF141694">
    <property type="entry name" value="AF2212/PG0164-like"/>
    <property type="match status" value="1"/>
</dbReference>
<organism evidence="1 2">
    <name type="scientific">Psychrosphaera aquimarina</name>
    <dbReference type="NCBI Taxonomy" id="2044854"/>
    <lineage>
        <taxon>Bacteria</taxon>
        <taxon>Pseudomonadati</taxon>
        <taxon>Pseudomonadota</taxon>
        <taxon>Gammaproteobacteria</taxon>
        <taxon>Alteromonadales</taxon>
        <taxon>Pseudoalteromonadaceae</taxon>
        <taxon>Psychrosphaera</taxon>
    </lineage>
</organism>
<gene>
    <name evidence="1" type="ORF">RT723_06730</name>
</gene>
<proteinExistence type="predicted"/>
<sequence>MNKNNKTSLFQATLLTPALSETDEQWAFVVLPKEVSETLPRRGKTSIEGTINGHEFTATLDPDGQLSHWLKLDQHMLKVAGLVIGDLVTFDIKPMEQEPEPEVPTDLAQALAADPVAKTVWNDTTTIARLDWIHWIISAKQTKTRVKRINDACSMLASGKRRVCCFDPSGFYSKALNAPKPY</sequence>
<dbReference type="Pfam" id="PF08922">
    <property type="entry name" value="DUF1905"/>
    <property type="match status" value="1"/>
</dbReference>
<dbReference type="EMBL" id="JAWCUA010000007">
    <property type="protein sequence ID" value="MDU0112702.1"/>
    <property type="molecule type" value="Genomic_DNA"/>
</dbReference>
<dbReference type="Pfam" id="PF13376">
    <property type="entry name" value="OmdA"/>
    <property type="match status" value="1"/>
</dbReference>